<dbReference type="SUPFAM" id="SSF55315">
    <property type="entry name" value="L30e-like"/>
    <property type="match status" value="1"/>
</dbReference>
<dbReference type="InterPro" id="IPR018492">
    <property type="entry name" value="Ribosomal_eL8/Nhp2"/>
</dbReference>
<accession>A0AAV0VSK5</accession>
<dbReference type="PANTHER" id="PTHR23105">
    <property type="entry name" value="RIBOSOMAL PROTEIN L7AE FAMILY MEMBER"/>
    <property type="match status" value="1"/>
</dbReference>
<dbReference type="Proteomes" id="UP001160148">
    <property type="component" value="Unassembled WGS sequence"/>
</dbReference>
<evidence type="ECO:0000256" key="1">
    <source>
        <dbReference type="ARBA" id="ARBA00007337"/>
    </source>
</evidence>
<sequence length="150" mass="16979">MTADTSVASLSDPTNKKVSYSTRIKYLNEIAKPLATKALTKKIYKLVKKAHKEKTYLRVGLKEVQRRVRREETGLVIFAGDVSPIDIMSHMPGVCETKNLPYCYVPSRDDLGSSMGVKRSAVMVLIRKHESYADLYDECQSEIKALPYDF</sequence>
<protein>
    <recommendedName>
        <fullName evidence="3">Ribosomal protein eL8/eL30/eS12/Gadd45 domain-containing protein</fullName>
    </recommendedName>
</protein>
<dbReference type="GO" id="GO:1990904">
    <property type="term" value="C:ribonucleoprotein complex"/>
    <property type="evidence" value="ECO:0007669"/>
    <property type="project" value="UniProtKB-KW"/>
</dbReference>
<dbReference type="Gene3D" id="3.30.1330.30">
    <property type="match status" value="1"/>
</dbReference>
<comment type="caution">
    <text evidence="4">The sequence shown here is derived from an EMBL/GenBank/DDBJ whole genome shotgun (WGS) entry which is preliminary data.</text>
</comment>
<dbReference type="AlphaFoldDB" id="A0AAV0VSK5"/>
<dbReference type="InterPro" id="IPR029064">
    <property type="entry name" value="Ribosomal_eL30-like_sf"/>
</dbReference>
<dbReference type="PRINTS" id="PR00881">
    <property type="entry name" value="L7ARS6FAMILY"/>
</dbReference>
<keyword evidence="5" id="KW-1185">Reference proteome</keyword>
<dbReference type="Pfam" id="PF01248">
    <property type="entry name" value="Ribosomal_L7Ae"/>
    <property type="match status" value="1"/>
</dbReference>
<evidence type="ECO:0000256" key="2">
    <source>
        <dbReference type="ARBA" id="ARBA00023274"/>
    </source>
</evidence>
<feature type="domain" description="Ribosomal protein eL8/eL30/eS12/Gadd45" evidence="3">
    <location>
        <begin position="41"/>
        <end position="134"/>
    </location>
</feature>
<dbReference type="EMBL" id="CARXXK010000001">
    <property type="protein sequence ID" value="CAI6347348.1"/>
    <property type="molecule type" value="Genomic_DNA"/>
</dbReference>
<dbReference type="GO" id="GO:0003723">
    <property type="term" value="F:RNA binding"/>
    <property type="evidence" value="ECO:0007669"/>
    <property type="project" value="InterPro"/>
</dbReference>
<evidence type="ECO:0000313" key="4">
    <source>
        <dbReference type="EMBL" id="CAI6347348.1"/>
    </source>
</evidence>
<organism evidence="4 5">
    <name type="scientific">Macrosiphum euphorbiae</name>
    <name type="common">potato aphid</name>
    <dbReference type="NCBI Taxonomy" id="13131"/>
    <lineage>
        <taxon>Eukaryota</taxon>
        <taxon>Metazoa</taxon>
        <taxon>Ecdysozoa</taxon>
        <taxon>Arthropoda</taxon>
        <taxon>Hexapoda</taxon>
        <taxon>Insecta</taxon>
        <taxon>Pterygota</taxon>
        <taxon>Neoptera</taxon>
        <taxon>Paraneoptera</taxon>
        <taxon>Hemiptera</taxon>
        <taxon>Sternorrhyncha</taxon>
        <taxon>Aphidomorpha</taxon>
        <taxon>Aphidoidea</taxon>
        <taxon>Aphididae</taxon>
        <taxon>Macrosiphini</taxon>
        <taxon>Macrosiphum</taxon>
    </lineage>
</organism>
<evidence type="ECO:0000259" key="3">
    <source>
        <dbReference type="Pfam" id="PF01248"/>
    </source>
</evidence>
<dbReference type="InterPro" id="IPR004038">
    <property type="entry name" value="Ribosomal_eL8/eL30/eS12/Gad45"/>
</dbReference>
<reference evidence="4 5" key="1">
    <citation type="submission" date="2023-01" db="EMBL/GenBank/DDBJ databases">
        <authorList>
            <person name="Whitehead M."/>
        </authorList>
    </citation>
    <scope>NUCLEOTIDE SEQUENCE [LARGE SCALE GENOMIC DNA]</scope>
</reference>
<name>A0AAV0VSK5_9HEMI</name>
<keyword evidence="2" id="KW-0687">Ribonucleoprotein</keyword>
<evidence type="ECO:0000313" key="5">
    <source>
        <dbReference type="Proteomes" id="UP001160148"/>
    </source>
</evidence>
<comment type="similarity">
    <text evidence="1">Belongs to the eukaryotic ribosomal protein eL8 family.</text>
</comment>
<proteinExistence type="inferred from homology"/>
<dbReference type="InterPro" id="IPR050257">
    <property type="entry name" value="eL8/uL1-like"/>
</dbReference>
<gene>
    <name evidence="4" type="ORF">MEUPH1_LOCUS4145</name>
</gene>